<comment type="caution">
    <text evidence="2">The sequence shown here is derived from an EMBL/GenBank/DDBJ whole genome shotgun (WGS) entry which is preliminary data.</text>
</comment>
<evidence type="ECO:0000313" key="3">
    <source>
        <dbReference type="Proteomes" id="UP000630660"/>
    </source>
</evidence>
<dbReference type="EMBL" id="WJKJ01000045">
    <property type="protein sequence ID" value="MBD3363869.1"/>
    <property type="molecule type" value="Genomic_DNA"/>
</dbReference>
<feature type="transmembrane region" description="Helical" evidence="1">
    <location>
        <begin position="9"/>
        <end position="27"/>
    </location>
</feature>
<feature type="transmembrane region" description="Helical" evidence="1">
    <location>
        <begin position="126"/>
        <end position="148"/>
    </location>
</feature>
<name>A0A9D5QBV4_UNCW3</name>
<protein>
    <recommendedName>
        <fullName evidence="4">DUF998 domain-containing protein</fullName>
    </recommendedName>
</protein>
<keyword evidence="1" id="KW-0472">Membrane</keyword>
<evidence type="ECO:0008006" key="4">
    <source>
        <dbReference type="Google" id="ProtNLM"/>
    </source>
</evidence>
<sequence>MHQQKSSGARVWFFTILITYIAVMAVLDLSHILREIGLLDTGKIGDIWLYIGFMEDFVTAGVGITGGIFLFMARIRAEKGGVEGTILLLTGLVALFFGLASVMTGVTDALGDQTYLSVDSPGILTFIAPSIGFGVAAISTIIIVVILIRNSYWILSRTELIVTSVVSILILAGMILFVFLPITSIELSGIMKVVTGVFSLVCVLAFTGTVFAIIAFGRGRGARYWRSLTVGIMFLSFSGLLSIFTIATDNSDWMGLPLLGLTVGVALLARAGYHRWKRLRF</sequence>
<feature type="transmembrane region" description="Helical" evidence="1">
    <location>
        <begin position="85"/>
        <end position="106"/>
    </location>
</feature>
<organism evidence="2 3">
    <name type="scientific">candidate division WOR-3 bacterium</name>
    <dbReference type="NCBI Taxonomy" id="2052148"/>
    <lineage>
        <taxon>Bacteria</taxon>
        <taxon>Bacteria division WOR-3</taxon>
    </lineage>
</organism>
<dbReference type="AlphaFoldDB" id="A0A9D5QBV4"/>
<gene>
    <name evidence="2" type="ORF">GF359_01495</name>
</gene>
<reference evidence="2" key="1">
    <citation type="submission" date="2019-11" db="EMBL/GenBank/DDBJ databases">
        <title>Microbial mats filling the niche in hypersaline microbial mats.</title>
        <authorList>
            <person name="Wong H.L."/>
            <person name="Macleod F.I."/>
            <person name="White R.A. III"/>
            <person name="Burns B.P."/>
        </authorList>
    </citation>
    <scope>NUCLEOTIDE SEQUENCE</scope>
    <source>
        <strain evidence="2">Bin_327</strain>
    </source>
</reference>
<keyword evidence="1" id="KW-0812">Transmembrane</keyword>
<feature type="transmembrane region" description="Helical" evidence="1">
    <location>
        <begin position="47"/>
        <end position="73"/>
    </location>
</feature>
<keyword evidence="1" id="KW-1133">Transmembrane helix</keyword>
<evidence type="ECO:0000256" key="1">
    <source>
        <dbReference type="SAM" id="Phobius"/>
    </source>
</evidence>
<feature type="transmembrane region" description="Helical" evidence="1">
    <location>
        <begin position="228"/>
        <end position="247"/>
    </location>
</feature>
<feature type="transmembrane region" description="Helical" evidence="1">
    <location>
        <begin position="160"/>
        <end position="182"/>
    </location>
</feature>
<proteinExistence type="predicted"/>
<feature type="transmembrane region" description="Helical" evidence="1">
    <location>
        <begin position="194"/>
        <end position="216"/>
    </location>
</feature>
<dbReference type="Proteomes" id="UP000630660">
    <property type="component" value="Unassembled WGS sequence"/>
</dbReference>
<evidence type="ECO:0000313" key="2">
    <source>
        <dbReference type="EMBL" id="MBD3363869.1"/>
    </source>
</evidence>
<feature type="transmembrane region" description="Helical" evidence="1">
    <location>
        <begin position="253"/>
        <end position="273"/>
    </location>
</feature>
<accession>A0A9D5QBV4</accession>